<proteinExistence type="predicted"/>
<protein>
    <submittedName>
        <fullName evidence="1">Uncharacterized protein</fullName>
    </submittedName>
</protein>
<keyword evidence="2" id="KW-1185">Reference proteome</keyword>
<name>A0ABP8KMT9_9BACT</name>
<comment type="caution">
    <text evidence="1">The sequence shown here is derived from an EMBL/GenBank/DDBJ whole genome shotgun (WGS) entry which is preliminary data.</text>
</comment>
<evidence type="ECO:0000313" key="1">
    <source>
        <dbReference type="EMBL" id="GAA4409986.1"/>
    </source>
</evidence>
<dbReference type="RefSeq" id="WP_345269056.1">
    <property type="nucleotide sequence ID" value="NZ_BAABHB010000006.1"/>
</dbReference>
<organism evidence="1 2">
    <name type="scientific">Nibrella viscosa</name>
    <dbReference type="NCBI Taxonomy" id="1084524"/>
    <lineage>
        <taxon>Bacteria</taxon>
        <taxon>Pseudomonadati</taxon>
        <taxon>Bacteroidota</taxon>
        <taxon>Cytophagia</taxon>
        <taxon>Cytophagales</taxon>
        <taxon>Spirosomataceae</taxon>
        <taxon>Nibrella</taxon>
    </lineage>
</organism>
<dbReference type="EMBL" id="BAABHB010000006">
    <property type="protein sequence ID" value="GAA4409986.1"/>
    <property type="molecule type" value="Genomic_DNA"/>
</dbReference>
<reference evidence="2" key="1">
    <citation type="journal article" date="2019" name="Int. J. Syst. Evol. Microbiol.">
        <title>The Global Catalogue of Microorganisms (GCM) 10K type strain sequencing project: providing services to taxonomists for standard genome sequencing and annotation.</title>
        <authorList>
            <consortium name="The Broad Institute Genomics Platform"/>
            <consortium name="The Broad Institute Genome Sequencing Center for Infectious Disease"/>
            <person name="Wu L."/>
            <person name="Ma J."/>
        </authorList>
    </citation>
    <scope>NUCLEOTIDE SEQUENCE [LARGE SCALE GENOMIC DNA]</scope>
    <source>
        <strain evidence="2">JCM 17925</strain>
    </source>
</reference>
<sequence>MLSFLFKKASSRPPWFVSNFDSATGLVKALANSLHGEGFPGAGSLPEREWLAQAINLLPWPVQQRLYIMGSAKGAVAPEQLASVQAEAFAEWVVSLYPKKTYPAIFIGSSNGAAMHLAAAMGVPWLPQTFLIPVKTPNLSPDDPKGRIAWATPFAQQLLDHNPALQLHHMMDPLQDRPMIPHTSYFRVKLRSLGPAYASFIRDHLAEGGTVFLIDCQKRWPVTQVGDRHYFQFGGLGGLRPEEYQQGSELVTEFLRDAGADVAKWDAPVPDCEQPESEWGFVASLGEEVSQLAETAGYRVSRLVFDEPEELSPHVADLYRWWYRQRGMPARTLLAEMFFLVEPYWALRTGAVPFWIAFNAQPSAERLRHYLQQTEPFDNIFLLPFSNGVAGPGLATEKELNAILDAARQRSGFLGASPGRYPFDFGIYARYEKDLKEKMPVRYSITPRLTTTDVAAFTRQTMTDRPIGSIWIG</sequence>
<dbReference type="Proteomes" id="UP001500936">
    <property type="component" value="Unassembled WGS sequence"/>
</dbReference>
<evidence type="ECO:0000313" key="2">
    <source>
        <dbReference type="Proteomes" id="UP001500936"/>
    </source>
</evidence>
<accession>A0ABP8KMT9</accession>
<gene>
    <name evidence="1" type="ORF">GCM10023187_34050</name>
</gene>